<dbReference type="EMBL" id="JMIH01000034">
    <property type="protein sequence ID" value="KEO71940.1"/>
    <property type="molecule type" value="Genomic_DNA"/>
</dbReference>
<dbReference type="Gene3D" id="3.20.20.210">
    <property type="match status" value="1"/>
</dbReference>
<keyword evidence="3" id="KW-1185">Reference proteome</keyword>
<dbReference type="Proteomes" id="UP000027821">
    <property type="component" value="Unassembled WGS sequence"/>
</dbReference>
<comment type="caution">
    <text evidence="2">The sequence shown here is derived from an EMBL/GenBank/DDBJ whole genome shotgun (WGS) entry which is preliminary data.</text>
</comment>
<proteinExistence type="predicted"/>
<dbReference type="GO" id="GO:0008270">
    <property type="term" value="F:zinc ion binding"/>
    <property type="evidence" value="ECO:0007669"/>
    <property type="project" value="InterPro"/>
</dbReference>
<protein>
    <recommendedName>
        <fullName evidence="1">Cobalamin-independent methionine synthase MetE N-terminal domain-containing protein</fullName>
    </recommendedName>
</protein>
<dbReference type="Pfam" id="PF08267">
    <property type="entry name" value="Meth_synt_1"/>
    <property type="match status" value="1"/>
</dbReference>
<dbReference type="GO" id="GO:0003871">
    <property type="term" value="F:5-methyltetrahydropteroyltriglutamate-homocysteine S-methyltransferase activity"/>
    <property type="evidence" value="ECO:0007669"/>
    <property type="project" value="InterPro"/>
</dbReference>
<dbReference type="eggNOG" id="COG0620">
    <property type="taxonomic scope" value="Bacteria"/>
</dbReference>
<name>A0A074KUI1_9BACT</name>
<dbReference type="InterPro" id="IPR013215">
    <property type="entry name" value="Cbl-indep_Met_Synth_N"/>
</dbReference>
<dbReference type="STRING" id="1048983.EL17_20705"/>
<dbReference type="PANTHER" id="PTHR30519">
    <property type="entry name" value="5-METHYLTETRAHYDROPTEROYLTRIGLUTAMATE--HOMOCYSTEINE METHYLTRANSFERASE"/>
    <property type="match status" value="1"/>
</dbReference>
<dbReference type="GO" id="GO:0008652">
    <property type="term" value="P:amino acid biosynthetic process"/>
    <property type="evidence" value="ECO:0007669"/>
    <property type="project" value="InterPro"/>
</dbReference>
<evidence type="ECO:0000313" key="3">
    <source>
        <dbReference type="Proteomes" id="UP000027821"/>
    </source>
</evidence>
<evidence type="ECO:0000259" key="1">
    <source>
        <dbReference type="Pfam" id="PF08267"/>
    </source>
</evidence>
<feature type="domain" description="Cobalamin-independent methionine synthase MetE N-terminal" evidence="1">
    <location>
        <begin position="3"/>
        <end position="106"/>
    </location>
</feature>
<dbReference type="RefSeq" id="WP_035078961.1">
    <property type="nucleotide sequence ID" value="NZ_JMIH01000034.1"/>
</dbReference>
<dbReference type="SUPFAM" id="SSF51726">
    <property type="entry name" value="UROD/MetE-like"/>
    <property type="match status" value="1"/>
</dbReference>
<accession>A0A074KUI1</accession>
<dbReference type="InterPro" id="IPR038071">
    <property type="entry name" value="UROD/MetE-like_sf"/>
</dbReference>
<gene>
    <name evidence="2" type="ORF">EL17_20705</name>
</gene>
<dbReference type="AlphaFoldDB" id="A0A074KUI1"/>
<sequence>MQTQNLGYPRIGSQYELRKASELYWSGSITVDQLLDTGKNIRRQNWSLQKKAVINFIPSNDYFFYDLVLDASLMVSAIPNRHYQLIKNSQLSEINLLFAMARGYQKKGRTLPLWK</sequence>
<evidence type="ECO:0000313" key="2">
    <source>
        <dbReference type="EMBL" id="KEO71940.1"/>
    </source>
</evidence>
<organism evidence="2 3">
    <name type="scientific">Anditalea andensis</name>
    <dbReference type="NCBI Taxonomy" id="1048983"/>
    <lineage>
        <taxon>Bacteria</taxon>
        <taxon>Pseudomonadati</taxon>
        <taxon>Bacteroidota</taxon>
        <taxon>Cytophagia</taxon>
        <taxon>Cytophagales</taxon>
        <taxon>Cytophagaceae</taxon>
        <taxon>Anditalea</taxon>
    </lineage>
</organism>
<reference evidence="2 3" key="1">
    <citation type="submission" date="2014-04" db="EMBL/GenBank/DDBJ databases">
        <title>Characterization and application of a salt tolerant electro-active bacterium.</title>
        <authorList>
            <person name="Yang L."/>
            <person name="Wei S."/>
            <person name="Tay Q.X.M."/>
        </authorList>
    </citation>
    <scope>NUCLEOTIDE SEQUENCE [LARGE SCALE GENOMIC DNA]</scope>
    <source>
        <strain evidence="2 3">LY1</strain>
    </source>
</reference>